<comment type="caution">
    <text evidence="10">The sequence shown here is derived from an EMBL/GenBank/DDBJ whole genome shotgun (WGS) entry which is preliminary data.</text>
</comment>
<dbReference type="InterPro" id="IPR000387">
    <property type="entry name" value="Tyr_Pase_dom"/>
</dbReference>
<dbReference type="SUPFAM" id="SSF52799">
    <property type="entry name" value="(Phosphotyrosine protein) phosphatases II"/>
    <property type="match status" value="1"/>
</dbReference>
<dbReference type="GO" id="GO:0005737">
    <property type="term" value="C:cytoplasm"/>
    <property type="evidence" value="ECO:0007669"/>
    <property type="project" value="TreeGrafter"/>
</dbReference>
<evidence type="ECO:0000313" key="10">
    <source>
        <dbReference type="EMBL" id="KAA0203911.1"/>
    </source>
</evidence>
<dbReference type="EC" id="3.1.3.16" evidence="7"/>
<dbReference type="PROSITE" id="PS00383">
    <property type="entry name" value="TYR_PHOSPHATASE_1"/>
    <property type="match status" value="1"/>
</dbReference>
<gene>
    <name evidence="10" type="ORF">HAZT_HAZT006951</name>
</gene>
<dbReference type="GO" id="GO:0004722">
    <property type="term" value="F:protein serine/threonine phosphatase activity"/>
    <property type="evidence" value="ECO:0007669"/>
    <property type="project" value="UniProtKB-EC"/>
</dbReference>
<evidence type="ECO:0000256" key="7">
    <source>
        <dbReference type="RuleBase" id="RU366038"/>
    </source>
</evidence>
<dbReference type="PRINTS" id="PR01908">
    <property type="entry name" value="ADSPHPHTASE"/>
</dbReference>
<proteinExistence type="inferred from homology"/>
<dbReference type="PRINTS" id="PR01909">
    <property type="entry name" value="ADSPHPHTASEA"/>
</dbReference>
<evidence type="ECO:0000256" key="3">
    <source>
        <dbReference type="ARBA" id="ARBA00022912"/>
    </source>
</evidence>
<comment type="catalytic activity">
    <reaction evidence="4 7">
        <text>O-phospho-L-seryl-[protein] + H2O = L-seryl-[protein] + phosphate</text>
        <dbReference type="Rhea" id="RHEA:20629"/>
        <dbReference type="Rhea" id="RHEA-COMP:9863"/>
        <dbReference type="Rhea" id="RHEA-COMP:11604"/>
        <dbReference type="ChEBI" id="CHEBI:15377"/>
        <dbReference type="ChEBI" id="CHEBI:29999"/>
        <dbReference type="ChEBI" id="CHEBI:43474"/>
        <dbReference type="ChEBI" id="CHEBI:83421"/>
        <dbReference type="EC" id="3.1.3.16"/>
    </reaction>
</comment>
<dbReference type="PANTHER" id="PTHR45682">
    <property type="entry name" value="AGAP008228-PA"/>
    <property type="match status" value="1"/>
</dbReference>
<dbReference type="InterPro" id="IPR020422">
    <property type="entry name" value="TYR_PHOSPHATASE_DUAL_dom"/>
</dbReference>
<comment type="function">
    <text evidence="7">Dual specificity phosphatase able to dephosphorylate phosphotyrosine, phosphoserine and phosphothreonine residues, with a preference for phosphotyrosine as a substrate.</text>
</comment>
<comment type="similarity">
    <text evidence="1 7">Belongs to the protein-tyrosine phosphatase family. Non-receptor class dual specificity subfamily.</text>
</comment>
<keyword evidence="2 7" id="KW-0378">Hydrolase</keyword>
<dbReference type="CDD" id="cd14515">
    <property type="entry name" value="DUSP3-like"/>
    <property type="match status" value="1"/>
</dbReference>
<accession>A0A6A0HFQ4</accession>
<feature type="domain" description="Tyrosine-protein phosphatase" evidence="8">
    <location>
        <begin position="44"/>
        <end position="195"/>
    </location>
</feature>
<reference evidence="10" key="1">
    <citation type="submission" date="2014-08" db="EMBL/GenBank/DDBJ databases">
        <authorList>
            <person name="Murali S."/>
            <person name="Richards S."/>
            <person name="Bandaranaike D."/>
            <person name="Bellair M."/>
            <person name="Blankenburg K."/>
            <person name="Chao H."/>
            <person name="Dinh H."/>
            <person name="Doddapaneni H."/>
            <person name="Dugan-Rocha S."/>
            <person name="Elkadiri S."/>
            <person name="Gnanaolivu R."/>
            <person name="Hughes D."/>
            <person name="Lee S."/>
            <person name="Li M."/>
            <person name="Ming W."/>
            <person name="Munidasa M."/>
            <person name="Muniz J."/>
            <person name="Nguyen L."/>
            <person name="Osuji N."/>
            <person name="Pu L.-L."/>
            <person name="Puazo M."/>
            <person name="Skinner E."/>
            <person name="Qu C."/>
            <person name="Quiroz J."/>
            <person name="Raj R."/>
            <person name="Weissenberger G."/>
            <person name="Xin Y."/>
            <person name="Zou X."/>
            <person name="Han Y."/>
            <person name="Worley K."/>
            <person name="Muzny D."/>
            <person name="Gibbs R."/>
        </authorList>
    </citation>
    <scope>NUCLEOTIDE SEQUENCE</scope>
    <source>
        <strain evidence="10">HAZT.00-mixed</strain>
        <tissue evidence="10">Whole organism</tissue>
    </source>
</reference>
<dbReference type="GO" id="GO:0004725">
    <property type="term" value="F:protein tyrosine phosphatase activity"/>
    <property type="evidence" value="ECO:0007669"/>
    <property type="project" value="UniProtKB-EC"/>
</dbReference>
<dbReference type="Proteomes" id="UP000711488">
    <property type="component" value="Unassembled WGS sequence"/>
</dbReference>
<dbReference type="EC" id="3.1.3.48" evidence="7"/>
<sequence length="203" mass="22565">MSGTEKAKSEVSVRDLTIMLQSVKPDVGPLPGHEMDRTPRYLAGVCMDECYPGLYIGDIGAAKDRAYLQRVGITHVLNTAEGKKMCTVDTNAEYYKEVNIKYLGLELLDIPSANISQFFEQGAQFIDDCLSSGGKVLVHCFMGISRSSTIAAAFLMLRRNMGVMEALTTLRRRRSIYPNDGFLHQLVQLDSRLAKQRKATPKP</sequence>
<feature type="domain" description="Tyrosine specific protein phosphatases" evidence="9">
    <location>
        <begin position="116"/>
        <end position="174"/>
    </location>
</feature>
<evidence type="ECO:0000256" key="4">
    <source>
        <dbReference type="ARBA" id="ARBA00047761"/>
    </source>
</evidence>
<dbReference type="AlphaFoldDB" id="A0A6A0HFQ4"/>
<dbReference type="SMART" id="SM00195">
    <property type="entry name" value="DSPc"/>
    <property type="match status" value="1"/>
</dbReference>
<dbReference type="Pfam" id="PF00782">
    <property type="entry name" value="DSPc"/>
    <property type="match status" value="1"/>
</dbReference>
<organism evidence="10">
    <name type="scientific">Hyalella azteca</name>
    <name type="common">Amphipod</name>
    <dbReference type="NCBI Taxonomy" id="294128"/>
    <lineage>
        <taxon>Eukaryota</taxon>
        <taxon>Metazoa</taxon>
        <taxon>Ecdysozoa</taxon>
        <taxon>Arthropoda</taxon>
        <taxon>Crustacea</taxon>
        <taxon>Multicrustacea</taxon>
        <taxon>Malacostraca</taxon>
        <taxon>Eumalacostraca</taxon>
        <taxon>Peracarida</taxon>
        <taxon>Amphipoda</taxon>
        <taxon>Senticaudata</taxon>
        <taxon>Talitrida</taxon>
        <taxon>Talitroidea</taxon>
        <taxon>Hyalellidae</taxon>
        <taxon>Hyalella</taxon>
    </lineage>
</organism>
<dbReference type="InterPro" id="IPR020405">
    <property type="entry name" value="Atypical_DUSP_subfamA"/>
</dbReference>
<dbReference type="InterPro" id="IPR029021">
    <property type="entry name" value="Prot-tyrosine_phosphatase-like"/>
</dbReference>
<dbReference type="InterPro" id="IPR016130">
    <property type="entry name" value="Tyr_Pase_AS"/>
</dbReference>
<comment type="catalytic activity">
    <reaction evidence="7">
        <text>O-phospho-L-tyrosyl-[protein] + H2O = L-tyrosyl-[protein] + phosphate</text>
        <dbReference type="Rhea" id="RHEA:10684"/>
        <dbReference type="Rhea" id="RHEA-COMP:10136"/>
        <dbReference type="Rhea" id="RHEA-COMP:20101"/>
        <dbReference type="ChEBI" id="CHEBI:15377"/>
        <dbReference type="ChEBI" id="CHEBI:43474"/>
        <dbReference type="ChEBI" id="CHEBI:46858"/>
        <dbReference type="ChEBI" id="CHEBI:61978"/>
        <dbReference type="EC" id="3.1.3.48"/>
    </reaction>
</comment>
<dbReference type="InterPro" id="IPR000340">
    <property type="entry name" value="Dual-sp_phosphatase_cat-dom"/>
</dbReference>
<evidence type="ECO:0000256" key="2">
    <source>
        <dbReference type="ARBA" id="ARBA00022801"/>
    </source>
</evidence>
<dbReference type="GO" id="GO:0008138">
    <property type="term" value="F:protein tyrosine/serine/threonine phosphatase activity"/>
    <property type="evidence" value="ECO:0007669"/>
    <property type="project" value="UniProtKB-UniRule"/>
</dbReference>
<reference evidence="10" key="3">
    <citation type="submission" date="2019-06" db="EMBL/GenBank/DDBJ databases">
        <authorList>
            <person name="Poynton C."/>
            <person name="Hasenbein S."/>
            <person name="Benoit J.B."/>
            <person name="Sepulveda M.S."/>
            <person name="Poelchau M.F."/>
            <person name="Murali S.C."/>
            <person name="Chen S."/>
            <person name="Glastad K.M."/>
            <person name="Werren J.H."/>
            <person name="Vineis J.H."/>
            <person name="Bowen J.L."/>
            <person name="Friedrich M."/>
            <person name="Jones J."/>
            <person name="Robertson H.M."/>
            <person name="Feyereisen R."/>
            <person name="Mechler-Hickson A."/>
            <person name="Mathers N."/>
            <person name="Lee C.E."/>
            <person name="Colbourne J.K."/>
            <person name="Biales A."/>
            <person name="Johnston J.S."/>
            <person name="Wellborn G.A."/>
            <person name="Rosendale A.J."/>
            <person name="Cridge A.G."/>
            <person name="Munoz-Torres M.C."/>
            <person name="Bain P.A."/>
            <person name="Manny A.R."/>
            <person name="Major K.M."/>
            <person name="Lambert F.N."/>
            <person name="Vulpe C.D."/>
            <person name="Tuck P."/>
            <person name="Blalock B.J."/>
            <person name="Lin Y.-Y."/>
            <person name="Smith M.E."/>
            <person name="Ochoa-Acuna H."/>
            <person name="Chen M.-J.M."/>
            <person name="Childers C.P."/>
            <person name="Qu J."/>
            <person name="Dugan S."/>
            <person name="Lee S.L."/>
            <person name="Chao H."/>
            <person name="Dinh H."/>
            <person name="Han Y."/>
            <person name="Doddapaneni H."/>
            <person name="Worley K.C."/>
            <person name="Muzny D.M."/>
            <person name="Gibbs R.A."/>
            <person name="Richards S."/>
        </authorList>
    </citation>
    <scope>NUCLEOTIDE SEQUENCE</scope>
    <source>
        <strain evidence="10">HAZT.00-mixed</strain>
        <tissue evidence="10">Whole organism</tissue>
    </source>
</reference>
<dbReference type="PANTHER" id="PTHR45682:SF5">
    <property type="entry name" value="DUAL SPECIFICITY PROTEIN PHOSPHATASE"/>
    <property type="match status" value="1"/>
</dbReference>
<dbReference type="GO" id="GO:0043409">
    <property type="term" value="P:negative regulation of MAPK cascade"/>
    <property type="evidence" value="ECO:0007669"/>
    <property type="project" value="TreeGrafter"/>
</dbReference>
<comment type="catalytic activity">
    <reaction evidence="5 7">
        <text>O-phospho-L-threonyl-[protein] + H2O = L-threonyl-[protein] + phosphate</text>
        <dbReference type="Rhea" id="RHEA:47004"/>
        <dbReference type="Rhea" id="RHEA-COMP:11060"/>
        <dbReference type="Rhea" id="RHEA-COMP:11605"/>
        <dbReference type="ChEBI" id="CHEBI:15377"/>
        <dbReference type="ChEBI" id="CHEBI:30013"/>
        <dbReference type="ChEBI" id="CHEBI:43474"/>
        <dbReference type="ChEBI" id="CHEBI:61977"/>
        <dbReference type="EC" id="3.1.3.16"/>
    </reaction>
</comment>
<dbReference type="EMBL" id="JQDR03000399">
    <property type="protein sequence ID" value="KAA0203911.1"/>
    <property type="molecule type" value="Genomic_DNA"/>
</dbReference>
<reference evidence="10" key="2">
    <citation type="journal article" date="2018" name="Environ. Sci. Technol.">
        <title>The Toxicogenome of Hyalella azteca: A Model for Sediment Ecotoxicology and Evolutionary Toxicology.</title>
        <authorList>
            <person name="Poynton H.C."/>
            <person name="Hasenbein S."/>
            <person name="Benoit J.B."/>
            <person name="Sepulveda M.S."/>
            <person name="Poelchau M.F."/>
            <person name="Hughes D.S.T."/>
            <person name="Murali S.C."/>
            <person name="Chen S."/>
            <person name="Glastad K.M."/>
            <person name="Goodisman M.A.D."/>
            <person name="Werren J.H."/>
            <person name="Vineis J.H."/>
            <person name="Bowen J.L."/>
            <person name="Friedrich M."/>
            <person name="Jones J."/>
            <person name="Robertson H.M."/>
            <person name="Feyereisen R."/>
            <person name="Mechler-Hickson A."/>
            <person name="Mathers N."/>
            <person name="Lee C.E."/>
            <person name="Colbourne J.K."/>
            <person name="Biales A."/>
            <person name="Johnston J.S."/>
            <person name="Wellborn G.A."/>
            <person name="Rosendale A.J."/>
            <person name="Cridge A.G."/>
            <person name="Munoz-Torres M.C."/>
            <person name="Bain P.A."/>
            <person name="Manny A.R."/>
            <person name="Major K.M."/>
            <person name="Lambert F.N."/>
            <person name="Vulpe C.D."/>
            <person name="Tuck P."/>
            <person name="Blalock B.J."/>
            <person name="Lin Y.Y."/>
            <person name="Smith M.E."/>
            <person name="Ochoa-Acuna H."/>
            <person name="Chen M.M."/>
            <person name="Childers C.P."/>
            <person name="Qu J."/>
            <person name="Dugan S."/>
            <person name="Lee S.L."/>
            <person name="Chao H."/>
            <person name="Dinh H."/>
            <person name="Han Y."/>
            <person name="Doddapaneni H."/>
            <person name="Worley K.C."/>
            <person name="Muzny D.M."/>
            <person name="Gibbs R.A."/>
            <person name="Richards S."/>
        </authorList>
    </citation>
    <scope>NUCLEOTIDE SEQUENCE</scope>
    <source>
        <strain evidence="10">HAZT.00-mixed</strain>
        <tissue evidence="10">Whole organism</tissue>
    </source>
</reference>
<evidence type="ECO:0000256" key="5">
    <source>
        <dbReference type="ARBA" id="ARBA00048336"/>
    </source>
</evidence>
<dbReference type="PROSITE" id="PS50054">
    <property type="entry name" value="TYR_PHOSPHATASE_DUAL"/>
    <property type="match status" value="1"/>
</dbReference>
<dbReference type="OrthoDB" id="253091at2759"/>
<evidence type="ECO:0000259" key="9">
    <source>
        <dbReference type="PROSITE" id="PS50056"/>
    </source>
</evidence>
<feature type="active site" description="Phosphocysteine intermediate" evidence="6">
    <location>
        <position position="140"/>
    </location>
</feature>
<name>A0A6A0HFQ4_HYAAZ</name>
<dbReference type="Gene3D" id="3.90.190.10">
    <property type="entry name" value="Protein tyrosine phosphatase superfamily"/>
    <property type="match status" value="1"/>
</dbReference>
<dbReference type="PROSITE" id="PS50056">
    <property type="entry name" value="TYR_PHOSPHATASE_2"/>
    <property type="match status" value="1"/>
</dbReference>
<evidence type="ECO:0000259" key="8">
    <source>
        <dbReference type="PROSITE" id="PS50054"/>
    </source>
</evidence>
<evidence type="ECO:0000256" key="6">
    <source>
        <dbReference type="PIRSR" id="PIRSR620405-1"/>
    </source>
</evidence>
<protein>
    <recommendedName>
        <fullName evidence="7">Dual specificity protein phosphatase</fullName>
        <ecNumber evidence="7">3.1.3.16</ecNumber>
        <ecNumber evidence="7">3.1.3.48</ecNumber>
    </recommendedName>
</protein>
<dbReference type="GO" id="GO:0033549">
    <property type="term" value="F:MAP kinase phosphatase activity"/>
    <property type="evidence" value="ECO:0007669"/>
    <property type="project" value="TreeGrafter"/>
</dbReference>
<keyword evidence="3 7" id="KW-0904">Protein phosphatase</keyword>
<evidence type="ECO:0000256" key="1">
    <source>
        <dbReference type="ARBA" id="ARBA00008601"/>
    </source>
</evidence>